<dbReference type="PANTHER" id="PTHR30518:SF2">
    <property type="entry name" value="ENDOLYTIC MUREIN TRANSGLYCOSYLASE"/>
    <property type="match status" value="1"/>
</dbReference>
<accession>A0A1I2YHH2</accession>
<gene>
    <name evidence="7" type="primary">mltG</name>
    <name evidence="8" type="ORF">SAMN04489864_10798</name>
</gene>
<evidence type="ECO:0000256" key="1">
    <source>
        <dbReference type="ARBA" id="ARBA00022475"/>
    </source>
</evidence>
<organism evidence="8 9">
    <name type="scientific">Pedobacter insulae</name>
    <dbReference type="NCBI Taxonomy" id="414048"/>
    <lineage>
        <taxon>Bacteria</taxon>
        <taxon>Pseudomonadati</taxon>
        <taxon>Bacteroidota</taxon>
        <taxon>Sphingobacteriia</taxon>
        <taxon>Sphingobacteriales</taxon>
        <taxon>Sphingobacteriaceae</taxon>
        <taxon>Pedobacter</taxon>
    </lineage>
</organism>
<comment type="subcellular location">
    <subcellularLocation>
        <location evidence="7">Cell membrane</location>
        <topology evidence="7">Single-pass membrane protein</topology>
    </subcellularLocation>
</comment>
<dbReference type="NCBIfam" id="TIGR00247">
    <property type="entry name" value="endolytic transglycosylase MltG"/>
    <property type="match status" value="1"/>
</dbReference>
<dbReference type="GO" id="GO:0005886">
    <property type="term" value="C:plasma membrane"/>
    <property type="evidence" value="ECO:0007669"/>
    <property type="project" value="UniProtKB-SubCell"/>
</dbReference>
<name>A0A1I2YHH2_9SPHI</name>
<sequence>MSTEKKEIKNSTKLIIGVALAILLVGGFYGLNLYKTYFAPNVNADETYLYIKTGSGYEDLLTTLQSKNIVKDVATFKKAADKMNLQASLKSGRYRLKEGLNNRTLINTIKAGNQEPVKLKFQNIRKKENFAAYMAKNMEADSMAFIRVLDSVPLLEKYGFNKENSYTMFIPNTYELYWNIKPIEFFERMQKEYDKFWNAERKQKAAKLKLTPIEVGVLASIVDYEALYDKEMPTIAGLYLNRLNRGILLQADPTVIFANNDFTVKRVTSSLLAVDSKYNTYKYKGLPPGPIMMPSIKAIDAVLNREANNYIYMCAKEDFSGYHNFAETREQHEVNARKYRAALNKRKIFR</sequence>
<dbReference type="STRING" id="414048.SAMN04489864_10798"/>
<comment type="similarity">
    <text evidence="7">Belongs to the transglycosylase MltG family.</text>
</comment>
<dbReference type="AlphaFoldDB" id="A0A1I2YHH2"/>
<comment type="function">
    <text evidence="7">Functions as a peptidoglycan terminase that cleaves nascent peptidoglycan strands endolytically to terminate their elongation.</text>
</comment>
<dbReference type="RefSeq" id="WP_090994712.1">
    <property type="nucleotide sequence ID" value="NZ_FOPP01000007.1"/>
</dbReference>
<keyword evidence="3 7" id="KW-1133">Transmembrane helix</keyword>
<dbReference type="EC" id="4.2.2.29" evidence="7"/>
<keyword evidence="9" id="KW-1185">Reference proteome</keyword>
<keyword evidence="5 7" id="KW-0456">Lyase</keyword>
<dbReference type="GO" id="GO:0009252">
    <property type="term" value="P:peptidoglycan biosynthetic process"/>
    <property type="evidence" value="ECO:0007669"/>
    <property type="project" value="UniProtKB-UniRule"/>
</dbReference>
<dbReference type="EMBL" id="FOPP01000007">
    <property type="protein sequence ID" value="SFH25040.1"/>
    <property type="molecule type" value="Genomic_DNA"/>
</dbReference>
<evidence type="ECO:0000256" key="5">
    <source>
        <dbReference type="ARBA" id="ARBA00023239"/>
    </source>
</evidence>
<dbReference type="PANTHER" id="PTHR30518">
    <property type="entry name" value="ENDOLYTIC MUREIN TRANSGLYCOSYLASE"/>
    <property type="match status" value="1"/>
</dbReference>
<feature type="site" description="Important for catalytic activity" evidence="7">
    <location>
        <position position="225"/>
    </location>
</feature>
<evidence type="ECO:0000256" key="3">
    <source>
        <dbReference type="ARBA" id="ARBA00022989"/>
    </source>
</evidence>
<keyword evidence="1 7" id="KW-1003">Cell membrane</keyword>
<evidence type="ECO:0000313" key="8">
    <source>
        <dbReference type="EMBL" id="SFH25040.1"/>
    </source>
</evidence>
<dbReference type="Gene3D" id="3.30.160.60">
    <property type="entry name" value="Classic Zinc Finger"/>
    <property type="match status" value="1"/>
</dbReference>
<reference evidence="8 9" key="1">
    <citation type="submission" date="2016-10" db="EMBL/GenBank/DDBJ databases">
        <authorList>
            <person name="de Groot N.N."/>
        </authorList>
    </citation>
    <scope>NUCLEOTIDE SEQUENCE [LARGE SCALE GENOMIC DNA]</scope>
    <source>
        <strain evidence="8 9">DSM 18684</strain>
    </source>
</reference>
<feature type="transmembrane region" description="Helical" evidence="7">
    <location>
        <begin position="12"/>
        <end position="31"/>
    </location>
</feature>
<evidence type="ECO:0000256" key="2">
    <source>
        <dbReference type="ARBA" id="ARBA00022692"/>
    </source>
</evidence>
<keyword evidence="2 7" id="KW-0812">Transmembrane</keyword>
<dbReference type="GO" id="GO:0008932">
    <property type="term" value="F:lytic endotransglycosylase activity"/>
    <property type="evidence" value="ECO:0007669"/>
    <property type="project" value="UniProtKB-UniRule"/>
</dbReference>
<dbReference type="InterPro" id="IPR003770">
    <property type="entry name" value="MLTG-like"/>
</dbReference>
<evidence type="ECO:0000313" key="9">
    <source>
        <dbReference type="Proteomes" id="UP000199666"/>
    </source>
</evidence>
<keyword evidence="6 7" id="KW-0961">Cell wall biogenesis/degradation</keyword>
<dbReference type="OrthoDB" id="9814591at2"/>
<keyword evidence="4 7" id="KW-0472">Membrane</keyword>
<dbReference type="HAMAP" id="MF_02065">
    <property type="entry name" value="MltG"/>
    <property type="match status" value="1"/>
</dbReference>
<comment type="catalytic activity">
    <reaction evidence="7">
        <text>a peptidoglycan chain = a peptidoglycan chain with N-acetyl-1,6-anhydromuramyl-[peptide] at the reducing end + a peptidoglycan chain with N-acetylglucosamine at the non-reducing end.</text>
        <dbReference type="EC" id="4.2.2.29"/>
    </reaction>
</comment>
<evidence type="ECO:0000256" key="6">
    <source>
        <dbReference type="ARBA" id="ARBA00023316"/>
    </source>
</evidence>
<evidence type="ECO:0000256" key="4">
    <source>
        <dbReference type="ARBA" id="ARBA00023136"/>
    </source>
</evidence>
<evidence type="ECO:0000256" key="7">
    <source>
        <dbReference type="HAMAP-Rule" id="MF_02065"/>
    </source>
</evidence>
<protein>
    <recommendedName>
        <fullName evidence="7">Endolytic murein transglycosylase</fullName>
        <ecNumber evidence="7">4.2.2.29</ecNumber>
    </recommendedName>
    <alternativeName>
        <fullName evidence="7">Peptidoglycan lytic transglycosylase</fullName>
    </alternativeName>
    <alternativeName>
        <fullName evidence="7">Peptidoglycan polymerization terminase</fullName>
    </alternativeName>
</protein>
<dbReference type="GO" id="GO:0071555">
    <property type="term" value="P:cell wall organization"/>
    <property type="evidence" value="ECO:0007669"/>
    <property type="project" value="UniProtKB-KW"/>
</dbReference>
<proteinExistence type="inferred from homology"/>
<dbReference type="Gene3D" id="3.30.1490.480">
    <property type="entry name" value="Endolytic murein transglycosylase"/>
    <property type="match status" value="1"/>
</dbReference>
<dbReference type="Pfam" id="PF02618">
    <property type="entry name" value="YceG"/>
    <property type="match status" value="1"/>
</dbReference>
<dbReference type="Proteomes" id="UP000199666">
    <property type="component" value="Unassembled WGS sequence"/>
</dbReference>